<proteinExistence type="predicted"/>
<evidence type="ECO:0000256" key="2">
    <source>
        <dbReference type="SAM" id="Phobius"/>
    </source>
</evidence>
<dbReference type="OrthoDB" id="5215637at2759"/>
<keyword evidence="3" id="KW-0732">Signal</keyword>
<gene>
    <name evidence="4" type="ORF">BS50DRAFT_607327</name>
</gene>
<keyword evidence="2" id="KW-1133">Transmembrane helix</keyword>
<dbReference type="Proteomes" id="UP000240883">
    <property type="component" value="Unassembled WGS sequence"/>
</dbReference>
<feature type="compositionally biased region" description="Polar residues" evidence="1">
    <location>
        <begin position="143"/>
        <end position="160"/>
    </location>
</feature>
<organism evidence="4 5">
    <name type="scientific">Corynespora cassiicola Philippines</name>
    <dbReference type="NCBI Taxonomy" id="1448308"/>
    <lineage>
        <taxon>Eukaryota</taxon>
        <taxon>Fungi</taxon>
        <taxon>Dikarya</taxon>
        <taxon>Ascomycota</taxon>
        <taxon>Pezizomycotina</taxon>
        <taxon>Dothideomycetes</taxon>
        <taxon>Pleosporomycetidae</taxon>
        <taxon>Pleosporales</taxon>
        <taxon>Corynesporascaceae</taxon>
        <taxon>Corynespora</taxon>
    </lineage>
</organism>
<feature type="compositionally biased region" description="Low complexity" evidence="1">
    <location>
        <begin position="177"/>
        <end position="215"/>
    </location>
</feature>
<evidence type="ECO:0008006" key="6">
    <source>
        <dbReference type="Google" id="ProtNLM"/>
    </source>
</evidence>
<feature type="region of interest" description="Disordered" evidence="1">
    <location>
        <begin position="228"/>
        <end position="251"/>
    </location>
</feature>
<evidence type="ECO:0000256" key="3">
    <source>
        <dbReference type="SAM" id="SignalP"/>
    </source>
</evidence>
<keyword evidence="2" id="KW-0812">Transmembrane</keyword>
<reference evidence="4 5" key="1">
    <citation type="journal article" date="2018" name="Front. Microbiol.">
        <title>Genome-Wide Analysis of Corynespora cassiicola Leaf Fall Disease Putative Effectors.</title>
        <authorList>
            <person name="Lopez D."/>
            <person name="Ribeiro S."/>
            <person name="Label P."/>
            <person name="Fumanal B."/>
            <person name="Venisse J.S."/>
            <person name="Kohler A."/>
            <person name="de Oliveira R.R."/>
            <person name="Labutti K."/>
            <person name="Lipzen A."/>
            <person name="Lail K."/>
            <person name="Bauer D."/>
            <person name="Ohm R.A."/>
            <person name="Barry K.W."/>
            <person name="Spatafora J."/>
            <person name="Grigoriev I.V."/>
            <person name="Martin F.M."/>
            <person name="Pujade-Renaud V."/>
        </authorList>
    </citation>
    <scope>NUCLEOTIDE SEQUENCE [LARGE SCALE GENOMIC DNA]</scope>
    <source>
        <strain evidence="4 5">Philippines</strain>
    </source>
</reference>
<dbReference type="EMBL" id="KZ678130">
    <property type="protein sequence ID" value="PSN71684.1"/>
    <property type="molecule type" value="Genomic_DNA"/>
</dbReference>
<keyword evidence="5" id="KW-1185">Reference proteome</keyword>
<sequence>MGPLYKCLRGVSVAALLHVSLAQQCYYPNGSEAPEKPCSSADGSACCPDKWECLDNGLCHYPPDNLYGRYSCTDQNWEADGCPANLCTYNMSAAGGESITQCSDHDDQWCCNADAQHVDCCKESPEPRPFFALQDGRAYATVGSRTGSSAPNLASITGLATGSGSGIRPSSTPPPSSSDRPQSSDSPSSSADSSSSSSSATPTPVTTLSTTISSGTAGTSTLVITQTRTQLPTDTASPSTTTPPSSSSSSKIPVIVGCAVGIPLSLSLLAILTWLLRKHRSQKNKHLLASPNPYDDPYNNINGPPATTSTAGNTTPLPAAGVAELGGGQGVGPERPVSTIKGRAELDSGAGFVEGHAAHAPHLVGVGGGSARPRTEQAAADGARYVAYRPPPGHAAATVTTTTTMGGLQNVPEMSELSDAPTPPAK</sequence>
<feature type="region of interest" description="Disordered" evidence="1">
    <location>
        <begin position="406"/>
        <end position="426"/>
    </location>
</feature>
<name>A0A2T2P1X4_CORCC</name>
<feature type="compositionally biased region" description="Low complexity" evidence="1">
    <location>
        <begin position="237"/>
        <end position="250"/>
    </location>
</feature>
<feature type="region of interest" description="Disordered" evidence="1">
    <location>
        <begin position="142"/>
        <end position="215"/>
    </location>
</feature>
<feature type="transmembrane region" description="Helical" evidence="2">
    <location>
        <begin position="252"/>
        <end position="276"/>
    </location>
</feature>
<feature type="signal peptide" evidence="3">
    <location>
        <begin position="1"/>
        <end position="22"/>
    </location>
</feature>
<evidence type="ECO:0000256" key="1">
    <source>
        <dbReference type="SAM" id="MobiDB-lite"/>
    </source>
</evidence>
<evidence type="ECO:0000313" key="4">
    <source>
        <dbReference type="EMBL" id="PSN71684.1"/>
    </source>
</evidence>
<protein>
    <recommendedName>
        <fullName evidence="6">Mid2 domain-containing protein</fullName>
    </recommendedName>
</protein>
<dbReference type="AlphaFoldDB" id="A0A2T2P1X4"/>
<feature type="chain" id="PRO_5015631684" description="Mid2 domain-containing protein" evidence="3">
    <location>
        <begin position="23"/>
        <end position="426"/>
    </location>
</feature>
<accession>A0A2T2P1X4</accession>
<keyword evidence="2" id="KW-0472">Membrane</keyword>
<evidence type="ECO:0000313" key="5">
    <source>
        <dbReference type="Proteomes" id="UP000240883"/>
    </source>
</evidence>